<sequence>MTPCSVIVSHGQTIVAMHLNGPGIHRCILHMFPLFFTSKPVEHRICPGIEAKDLNNDVSEGCPGSLPEAGASLLSVYMMAISGNSNDPLHRRGEVHLPALKPRRIIITSETLLYQHAFP</sequence>
<dbReference type="AlphaFoldDB" id="A0A633DMA8"/>
<dbReference type="InterPro" id="IPR025457">
    <property type="entry name" value="DUF4277"/>
</dbReference>
<name>A0A633DMA8_SALER</name>
<evidence type="ECO:0000259" key="1">
    <source>
        <dbReference type="Pfam" id="PF14104"/>
    </source>
</evidence>
<proteinExistence type="predicted"/>
<reference evidence="2" key="1">
    <citation type="submission" date="2019-10" db="EMBL/GenBank/DDBJ databases">
        <authorList>
            <consortium name="PulseNet: The National Subtyping Network for Foodborne Disease Surveillance"/>
            <person name="Tarr C.L."/>
            <person name="Trees E."/>
            <person name="Katz L.S."/>
            <person name="Carleton-Romer H.A."/>
            <person name="Stroika S."/>
            <person name="Kucerova Z."/>
            <person name="Roache K.F."/>
            <person name="Sabol A.L."/>
            <person name="Besser J."/>
            <person name="Gerner-Smidt P."/>
        </authorList>
    </citation>
    <scope>NUCLEOTIDE SEQUENCE</scope>
    <source>
        <strain evidence="2">PNUSAS100866</strain>
    </source>
</reference>
<gene>
    <name evidence="2" type="ORF">GC469_24760</name>
</gene>
<feature type="domain" description="DUF4277" evidence="1">
    <location>
        <begin position="8"/>
        <end position="60"/>
    </location>
</feature>
<organism evidence="2">
    <name type="scientific">Salmonella enterica</name>
    <name type="common">Salmonella choleraesuis</name>
    <dbReference type="NCBI Taxonomy" id="28901"/>
    <lineage>
        <taxon>Bacteria</taxon>
        <taxon>Pseudomonadati</taxon>
        <taxon>Pseudomonadota</taxon>
        <taxon>Gammaproteobacteria</taxon>
        <taxon>Enterobacterales</taxon>
        <taxon>Enterobacteriaceae</taxon>
        <taxon>Salmonella</taxon>
    </lineage>
</organism>
<dbReference type="Pfam" id="PF14104">
    <property type="entry name" value="DUF4277"/>
    <property type="match status" value="1"/>
</dbReference>
<comment type="caution">
    <text evidence="2">The sequence shown here is derived from an EMBL/GenBank/DDBJ whole genome shotgun (WGS) entry which is preliminary data.</text>
</comment>
<evidence type="ECO:0000313" key="2">
    <source>
        <dbReference type="EMBL" id="EDH1796508.1"/>
    </source>
</evidence>
<accession>A0A633DMA8</accession>
<dbReference type="EMBL" id="AAMGRQ010000073">
    <property type="protein sequence ID" value="EDH1796508.1"/>
    <property type="molecule type" value="Genomic_DNA"/>
</dbReference>
<protein>
    <submittedName>
        <fullName evidence="2">DUF4277 domain-containing protein</fullName>
    </submittedName>
</protein>